<feature type="compositionally biased region" description="Polar residues" evidence="1">
    <location>
        <begin position="285"/>
        <end position="302"/>
    </location>
</feature>
<feature type="region of interest" description="Disordered" evidence="1">
    <location>
        <begin position="464"/>
        <end position="492"/>
    </location>
</feature>
<feature type="region of interest" description="Disordered" evidence="1">
    <location>
        <begin position="24"/>
        <end position="152"/>
    </location>
</feature>
<feature type="compositionally biased region" description="Low complexity" evidence="1">
    <location>
        <begin position="79"/>
        <end position="100"/>
    </location>
</feature>
<feature type="compositionally biased region" description="Polar residues" evidence="1">
    <location>
        <begin position="464"/>
        <end position="479"/>
    </location>
</feature>
<reference evidence="5" key="1">
    <citation type="submission" date="2024-04" db="EMBL/GenBank/DDBJ databases">
        <authorList>
            <person name="Shaw F."/>
            <person name="Minotto A."/>
        </authorList>
    </citation>
    <scope>NUCLEOTIDE SEQUENCE [LARGE SCALE GENOMIC DNA]</scope>
</reference>
<evidence type="ECO:0000256" key="2">
    <source>
        <dbReference type="SAM" id="Phobius"/>
    </source>
</evidence>
<feature type="region of interest" description="Disordered" evidence="1">
    <location>
        <begin position="280"/>
        <end position="302"/>
    </location>
</feature>
<feature type="compositionally biased region" description="Polar residues" evidence="1">
    <location>
        <begin position="113"/>
        <end position="123"/>
    </location>
</feature>
<keyword evidence="2" id="KW-0812">Transmembrane</keyword>
<sequence>MTATKKLTLLYFLVLSFSSGFSNPIPADGTPLSLEPPTSMVQSGDTSVTTAPNDANPSADLPPPVADTGITTPDPPAPSDSSEPDPATTATPASAPWSSPVVFEVTSDPPTDDATQQEPQAQETPDLLSSAESDLPEPAAYQTPTPTLEPPVVVDDITPVPAPPNEQVTPDADVVPVVAAPATSSDTRTTYTASFTPQSTVSRTSFTSPASASTTRHLVPIPSDVHSGISPATERSRRAAVVGALLAICIVVSLVGCFFCLRCRSPGFLRRKAASQKYIEDQEKQSINSEKNSPSPKSLSSEDMTLPVLQSNTATSGTAFPQEQWRYLATNNAGQYEDVSHALVGGPYTDISLESNADIHSSAGSIGGESDVAIIGDRTSAGATSTTQSYSTCGSRYSGQSGDHTQDMSLESIECLPTFLCAPPPVAKQGRARSKTVTHSSGSRLGTASSTSALFAASKSYPTKLSSSLGVNSRLSTESTRSEATKRSTGSEWDVAQEYGRFSKESMLTAISEDPEHVEAVEVGAKTCVLVTGKF</sequence>
<keyword evidence="2" id="KW-0472">Membrane</keyword>
<feature type="signal peptide" evidence="3">
    <location>
        <begin position="1"/>
        <end position="22"/>
    </location>
</feature>
<evidence type="ECO:0000256" key="1">
    <source>
        <dbReference type="SAM" id="MobiDB-lite"/>
    </source>
</evidence>
<keyword evidence="3" id="KW-0732">Signal</keyword>
<feature type="chain" id="PRO_5046338506" evidence="3">
    <location>
        <begin position="23"/>
        <end position="535"/>
    </location>
</feature>
<dbReference type="EMBL" id="OZ037952">
    <property type="protein sequence ID" value="CAL1716009.1"/>
    <property type="molecule type" value="Genomic_DNA"/>
</dbReference>
<proteinExistence type="predicted"/>
<organism evidence="4 5">
    <name type="scientific">Somion occarium</name>
    <dbReference type="NCBI Taxonomy" id="3059160"/>
    <lineage>
        <taxon>Eukaryota</taxon>
        <taxon>Fungi</taxon>
        <taxon>Dikarya</taxon>
        <taxon>Basidiomycota</taxon>
        <taxon>Agaricomycotina</taxon>
        <taxon>Agaricomycetes</taxon>
        <taxon>Polyporales</taxon>
        <taxon>Cerrenaceae</taxon>
        <taxon>Somion</taxon>
    </lineage>
</organism>
<feature type="region of interest" description="Disordered" evidence="1">
    <location>
        <begin position="381"/>
        <end position="405"/>
    </location>
</feature>
<name>A0ABP1E9W9_9APHY</name>
<feature type="compositionally biased region" description="Low complexity" evidence="1">
    <location>
        <begin position="143"/>
        <end position="152"/>
    </location>
</feature>
<protein>
    <submittedName>
        <fullName evidence="4">Uncharacterized protein</fullName>
    </submittedName>
</protein>
<feature type="compositionally biased region" description="Polar residues" evidence="1">
    <location>
        <begin position="437"/>
        <end position="447"/>
    </location>
</feature>
<keyword evidence="5" id="KW-1185">Reference proteome</keyword>
<evidence type="ECO:0000313" key="4">
    <source>
        <dbReference type="EMBL" id="CAL1716009.1"/>
    </source>
</evidence>
<gene>
    <name evidence="4" type="ORF">GFSPODELE1_LOCUS10538</name>
</gene>
<dbReference type="Proteomes" id="UP001497453">
    <property type="component" value="Chromosome 9"/>
</dbReference>
<keyword evidence="2" id="KW-1133">Transmembrane helix</keyword>
<feature type="compositionally biased region" description="Polar residues" evidence="1">
    <location>
        <begin position="39"/>
        <end position="56"/>
    </location>
</feature>
<feature type="region of interest" description="Disordered" evidence="1">
    <location>
        <begin position="428"/>
        <end position="447"/>
    </location>
</feature>
<evidence type="ECO:0000313" key="5">
    <source>
        <dbReference type="Proteomes" id="UP001497453"/>
    </source>
</evidence>
<feature type="transmembrane region" description="Helical" evidence="2">
    <location>
        <begin position="239"/>
        <end position="261"/>
    </location>
</feature>
<evidence type="ECO:0000256" key="3">
    <source>
        <dbReference type="SAM" id="SignalP"/>
    </source>
</evidence>
<accession>A0ABP1E9W9</accession>